<evidence type="ECO:0000259" key="3">
    <source>
        <dbReference type="SMART" id="SM01000"/>
    </source>
</evidence>
<dbReference type="SUPFAM" id="SSF55961">
    <property type="entry name" value="Bet v1-like"/>
    <property type="match status" value="2"/>
</dbReference>
<dbReference type="Pfam" id="PF09229">
    <property type="entry name" value="Aha1_N"/>
    <property type="match status" value="1"/>
</dbReference>
<dbReference type="EMBL" id="KB320782">
    <property type="protein sequence ID" value="ELW63344.1"/>
    <property type="molecule type" value="Genomic_DNA"/>
</dbReference>
<keyword evidence="5" id="KW-1185">Reference proteome</keyword>
<evidence type="ECO:0000256" key="1">
    <source>
        <dbReference type="ARBA" id="ARBA00006817"/>
    </source>
</evidence>
<dbReference type="InterPro" id="IPR036338">
    <property type="entry name" value="Aha1"/>
</dbReference>
<dbReference type="InterPro" id="IPR015310">
    <property type="entry name" value="AHSA1-like_N"/>
</dbReference>
<dbReference type="SMART" id="SM01000">
    <property type="entry name" value="Aha1_N"/>
    <property type="match status" value="1"/>
</dbReference>
<dbReference type="Gene3D" id="3.15.10.20">
    <property type="entry name" value="Activator of Hsp90 ATPase Aha1, N-terminal domain"/>
    <property type="match status" value="1"/>
</dbReference>
<dbReference type="PANTHER" id="PTHR13009:SF4">
    <property type="entry name" value="ACTIVATOR OF 90 KDA HEAT SHOCK PROTEIN ATPASE HOMOLOG 2-RELATED"/>
    <property type="match status" value="1"/>
</dbReference>
<feature type="compositionally biased region" description="Basic residues" evidence="2">
    <location>
        <begin position="135"/>
        <end position="147"/>
    </location>
</feature>
<dbReference type="Proteomes" id="UP000011518">
    <property type="component" value="Unassembled WGS sequence"/>
</dbReference>
<comment type="similarity">
    <text evidence="1">Belongs to the AHA1 family.</text>
</comment>
<dbReference type="GO" id="GO:0001671">
    <property type="term" value="F:ATPase activator activity"/>
    <property type="evidence" value="ECO:0007669"/>
    <property type="project" value="InterPro"/>
</dbReference>
<organism evidence="4 5">
    <name type="scientific">Tupaia chinensis</name>
    <name type="common">Chinese tree shrew</name>
    <name type="synonym">Tupaia belangeri chinensis</name>
    <dbReference type="NCBI Taxonomy" id="246437"/>
    <lineage>
        <taxon>Eukaryota</taxon>
        <taxon>Metazoa</taxon>
        <taxon>Chordata</taxon>
        <taxon>Craniata</taxon>
        <taxon>Vertebrata</taxon>
        <taxon>Euteleostomi</taxon>
        <taxon>Mammalia</taxon>
        <taxon>Eutheria</taxon>
        <taxon>Euarchontoglires</taxon>
        <taxon>Scandentia</taxon>
        <taxon>Tupaiidae</taxon>
        <taxon>Tupaia</taxon>
    </lineage>
</organism>
<feature type="region of interest" description="Disordered" evidence="2">
    <location>
        <begin position="1"/>
        <end position="51"/>
    </location>
</feature>
<dbReference type="Pfam" id="PF08327">
    <property type="entry name" value="AHSA1"/>
    <property type="match status" value="1"/>
</dbReference>
<feature type="domain" description="Activator of Hsp90 ATPase AHSA1-like N-terminal" evidence="3">
    <location>
        <begin position="211"/>
        <end position="341"/>
    </location>
</feature>
<gene>
    <name evidence="4" type="ORF">TREES_T100000691</name>
</gene>
<feature type="region of interest" description="Disordered" evidence="2">
    <location>
        <begin position="69"/>
        <end position="112"/>
    </location>
</feature>
<dbReference type="GO" id="GO:0006457">
    <property type="term" value="P:protein folding"/>
    <property type="evidence" value="ECO:0007669"/>
    <property type="project" value="TreeGrafter"/>
</dbReference>
<feature type="compositionally biased region" description="Low complexity" evidence="2">
    <location>
        <begin position="71"/>
        <end position="100"/>
    </location>
</feature>
<evidence type="ECO:0000313" key="5">
    <source>
        <dbReference type="Proteomes" id="UP000011518"/>
    </source>
</evidence>
<name>L9KLH1_TUPCH</name>
<dbReference type="STRING" id="246437.L9KLH1"/>
<accession>L9KLH1</accession>
<evidence type="ECO:0000313" key="4">
    <source>
        <dbReference type="EMBL" id="ELW63344.1"/>
    </source>
</evidence>
<dbReference type="PANTHER" id="PTHR13009">
    <property type="entry name" value="HEAT SHOCK PROTEIN 90 HSP90 CO-CHAPERONE AHA-1"/>
    <property type="match status" value="1"/>
</dbReference>
<dbReference type="Gene3D" id="3.30.530.20">
    <property type="match status" value="2"/>
</dbReference>
<dbReference type="CDD" id="cd08892">
    <property type="entry name" value="SRPBCC_Aha1"/>
    <property type="match status" value="1"/>
</dbReference>
<dbReference type="InterPro" id="IPR013538">
    <property type="entry name" value="ASHA1/2-like_C"/>
</dbReference>
<proteinExistence type="inferred from homology"/>
<feature type="compositionally biased region" description="Basic and acidic residues" evidence="2">
    <location>
        <begin position="1"/>
        <end position="10"/>
    </location>
</feature>
<feature type="region of interest" description="Disordered" evidence="2">
    <location>
        <begin position="134"/>
        <end position="154"/>
    </location>
</feature>
<reference evidence="5" key="2">
    <citation type="journal article" date="2013" name="Nat. Commun.">
        <title>Genome of the Chinese tree shrew.</title>
        <authorList>
            <person name="Fan Y."/>
            <person name="Huang Z.Y."/>
            <person name="Cao C.C."/>
            <person name="Chen C.S."/>
            <person name="Chen Y.X."/>
            <person name="Fan D.D."/>
            <person name="He J."/>
            <person name="Hou H.L."/>
            <person name="Hu L."/>
            <person name="Hu X.T."/>
            <person name="Jiang X.T."/>
            <person name="Lai R."/>
            <person name="Lang Y.S."/>
            <person name="Liang B."/>
            <person name="Liao S.G."/>
            <person name="Mu D."/>
            <person name="Ma Y.Y."/>
            <person name="Niu Y.Y."/>
            <person name="Sun X.Q."/>
            <person name="Xia J.Q."/>
            <person name="Xiao J."/>
            <person name="Xiong Z.Q."/>
            <person name="Xu L."/>
            <person name="Yang L."/>
            <person name="Zhang Y."/>
            <person name="Zhao W."/>
            <person name="Zhao X.D."/>
            <person name="Zheng Y.T."/>
            <person name="Zhou J.M."/>
            <person name="Zhu Y.B."/>
            <person name="Zhang G.J."/>
            <person name="Wang J."/>
            <person name="Yao Y.G."/>
        </authorList>
    </citation>
    <scope>NUCLEOTIDE SEQUENCE [LARGE SCALE GENOMIC DNA]</scope>
</reference>
<dbReference type="AlphaFoldDB" id="L9KLH1"/>
<dbReference type="SUPFAM" id="SSF103111">
    <property type="entry name" value="Activator of Hsp90 ATPase, Aha1"/>
    <property type="match status" value="1"/>
</dbReference>
<dbReference type="InParanoid" id="L9KLH1"/>
<dbReference type="GO" id="GO:0051087">
    <property type="term" value="F:protein-folding chaperone binding"/>
    <property type="evidence" value="ECO:0007669"/>
    <property type="project" value="InterPro"/>
</dbReference>
<sequence length="556" mass="60385">MQELSAERSKERRGRARAAARGCDQRPQLTADGLCAPGRGRPPLPLRIRHGAQARGSLALDISPAATVSKASAGPAPAPSRARASRNPAASSSGAAWQSGTERSWAGRRGGVEPGAGISGTFWALRTRCSGLRIAGRKRGPPSRRYRTTGTGAAGRGARLAGSFLQAPRGGGLWAGGLGAPWGRAGLGARSCRGARLLALLPRTREEAGTERDATSWSKGKLRELLVGLAVENEAGHCEVSELKQVEGEASCSSRKGKLIFFYEWNIKLGWKGTMKESGAKHKGLIEIPNLSEENEVDDTEVNVSKKKGEGDLLKDLMKTAGTAKVREALGDYLKALKTGKEGIRCEPEGPFSIDPSYALHSGLDSQVGLRSPYCRVQTSPVALGVRIPTVALHLTELFDTTVEQLYSIFTVKELVQRFSKSPAVLEAEKGGKFQMFDGNITGEYIELLVQRFSKSPAVLEAEKGGKFQMFDGNITGEYIELLTNKKIVMKWRYRNWPEEHYATVALNFVPTLGQTELQLDCKGVPVCKEENMKFCWQKQHFEEIKGLLHLTTPNS</sequence>
<dbReference type="eggNOG" id="KOG2936">
    <property type="taxonomic scope" value="Eukaryota"/>
</dbReference>
<evidence type="ECO:0000256" key="2">
    <source>
        <dbReference type="SAM" id="MobiDB-lite"/>
    </source>
</evidence>
<dbReference type="FunCoup" id="L9KLH1">
    <property type="interactions" value="511"/>
</dbReference>
<protein>
    <submittedName>
        <fullName evidence="4">Activator of 90 kDa heat shock protein ATPase like protein 2</fullName>
    </submittedName>
</protein>
<keyword evidence="4" id="KW-0346">Stress response</keyword>
<reference evidence="5" key="1">
    <citation type="submission" date="2012-07" db="EMBL/GenBank/DDBJ databases">
        <title>Genome of the Chinese tree shrew, a rising model animal genetically related to primates.</title>
        <authorList>
            <person name="Zhang G."/>
            <person name="Fan Y."/>
            <person name="Yao Y."/>
            <person name="Huang Z."/>
        </authorList>
    </citation>
    <scope>NUCLEOTIDE SEQUENCE [LARGE SCALE GENOMIC DNA]</scope>
</reference>
<dbReference type="InterPro" id="IPR023393">
    <property type="entry name" value="START-like_dom_sf"/>
</dbReference>
<dbReference type="GO" id="GO:0005829">
    <property type="term" value="C:cytosol"/>
    <property type="evidence" value="ECO:0007669"/>
    <property type="project" value="TreeGrafter"/>
</dbReference>